<keyword evidence="2" id="KW-1185">Reference proteome</keyword>
<dbReference type="EMBL" id="CAJNDS010001236">
    <property type="protein sequence ID" value="CAE7253090.1"/>
    <property type="molecule type" value="Genomic_DNA"/>
</dbReference>
<evidence type="ECO:0000313" key="2">
    <source>
        <dbReference type="Proteomes" id="UP000604046"/>
    </source>
</evidence>
<evidence type="ECO:0000313" key="1">
    <source>
        <dbReference type="EMBL" id="CAE7253090.1"/>
    </source>
</evidence>
<dbReference type="Proteomes" id="UP000604046">
    <property type="component" value="Unassembled WGS sequence"/>
</dbReference>
<gene>
    <name evidence="1" type="ORF">SNAT2548_LOCUS12703</name>
</gene>
<proteinExistence type="predicted"/>
<comment type="caution">
    <text evidence="1">The sequence shown here is derived from an EMBL/GenBank/DDBJ whole genome shotgun (WGS) entry which is preliminary data.</text>
</comment>
<reference evidence="1" key="1">
    <citation type="submission" date="2021-02" db="EMBL/GenBank/DDBJ databases">
        <authorList>
            <person name="Dougan E. K."/>
            <person name="Rhodes N."/>
            <person name="Thang M."/>
            <person name="Chan C."/>
        </authorList>
    </citation>
    <scope>NUCLEOTIDE SEQUENCE</scope>
</reference>
<name>A0A812M0N2_9DINO</name>
<organism evidence="1 2">
    <name type="scientific">Symbiodinium natans</name>
    <dbReference type="NCBI Taxonomy" id="878477"/>
    <lineage>
        <taxon>Eukaryota</taxon>
        <taxon>Sar</taxon>
        <taxon>Alveolata</taxon>
        <taxon>Dinophyceae</taxon>
        <taxon>Suessiales</taxon>
        <taxon>Symbiodiniaceae</taxon>
        <taxon>Symbiodinium</taxon>
    </lineage>
</organism>
<sequence>MRPLFLRPDVVNRILYQAALENLQTNCKLAFIPKFGQLGDALWSPHVALELARPRYRLKVKTRATDVQSNRPEVLRQPSNVQEVREQIPWDASQPYYVPGLRKLQVSREQKRLLHNRDADGKGWHRLAPFYGAEGNGDAELVCVKCHQRTDFNGWKRKWQQRHCGGASGETHQEVAVAQGTLNWRKRRVRQHNETADANHLHLIAEPQAHDGRIRCTRPRCSAHLAWCQARTFFAQPCPG</sequence>
<protein>
    <submittedName>
        <fullName evidence="1">Uncharacterized protein</fullName>
    </submittedName>
</protein>
<accession>A0A812M0N2</accession>
<dbReference type="AlphaFoldDB" id="A0A812M0N2"/>